<dbReference type="AlphaFoldDB" id="A0A9Q9RPK4"/>
<protein>
    <submittedName>
        <fullName evidence="1">Uncharacterized protein</fullName>
    </submittedName>
</protein>
<evidence type="ECO:0000313" key="2">
    <source>
        <dbReference type="Proteomes" id="UP000760494"/>
    </source>
</evidence>
<comment type="caution">
    <text evidence="1">The sequence shown here is derived from an EMBL/GenBank/DDBJ whole genome shotgun (WGS) entry which is preliminary data.</text>
</comment>
<dbReference type="Proteomes" id="UP000760494">
    <property type="component" value="Unassembled WGS sequence"/>
</dbReference>
<dbReference type="EMBL" id="CABFJX010000373">
    <property type="protein sequence ID" value="VTT74180.1"/>
    <property type="molecule type" value="Genomic_DNA"/>
</dbReference>
<accession>A0A9Q9RPK4</accession>
<evidence type="ECO:0000313" key="1">
    <source>
        <dbReference type="EMBL" id="VTT74180.1"/>
    </source>
</evidence>
<sequence>MNQRTGRPISRSGEDVVRGLWAEDDLSSPGAGDANVPLVSTTPERCTATPRLRTTLAMLPQLSGSRLEVSSNQQLVVTSMPPDGADENGKTLLNVVMSGAACPGQLGDSLFEMDGRDELVDGSAGQVFVSEKLAGVTRHGTRSARYYVCCKSGAVTK</sequence>
<name>A0A9Q9RPK4_FUSFU</name>
<reference evidence="1" key="1">
    <citation type="submission" date="2019-05" db="EMBL/GenBank/DDBJ databases">
        <authorList>
            <person name="Piombo E."/>
        </authorList>
    </citation>
    <scope>NUCLEOTIDE SEQUENCE</scope>
    <source>
        <strain evidence="1">C2S</strain>
    </source>
</reference>
<gene>
    <name evidence="1" type="ORF">C2S_9494</name>
</gene>
<organism evidence="1 2">
    <name type="scientific">Fusarium fujikuroi</name>
    <name type="common">Bakanae and foot rot disease fungus</name>
    <name type="synonym">Gibberella fujikuroi</name>
    <dbReference type="NCBI Taxonomy" id="5127"/>
    <lineage>
        <taxon>Eukaryota</taxon>
        <taxon>Fungi</taxon>
        <taxon>Dikarya</taxon>
        <taxon>Ascomycota</taxon>
        <taxon>Pezizomycotina</taxon>
        <taxon>Sordariomycetes</taxon>
        <taxon>Hypocreomycetidae</taxon>
        <taxon>Hypocreales</taxon>
        <taxon>Nectriaceae</taxon>
        <taxon>Fusarium</taxon>
        <taxon>Fusarium fujikuroi species complex</taxon>
    </lineage>
</organism>
<proteinExistence type="predicted"/>